<dbReference type="PANTHER" id="PTHR30336">
    <property type="entry name" value="INNER MEMBRANE PROTEIN, PROBABLE PERMEASE"/>
    <property type="match status" value="1"/>
</dbReference>
<dbReference type="Proteomes" id="UP000636010">
    <property type="component" value="Unassembled WGS sequence"/>
</dbReference>
<feature type="transmembrane region" description="Helical" evidence="1">
    <location>
        <begin position="6"/>
        <end position="27"/>
    </location>
</feature>
<dbReference type="RefSeq" id="WP_188463055.1">
    <property type="nucleotide sequence ID" value="NZ_BAABHU010000006.1"/>
</dbReference>
<feature type="domain" description="DUF218" evidence="2">
    <location>
        <begin position="47"/>
        <end position="169"/>
    </location>
</feature>
<dbReference type="AlphaFoldDB" id="A0A2T4DSC5"/>
<dbReference type="CDD" id="cd06259">
    <property type="entry name" value="YdcF-like"/>
    <property type="match status" value="1"/>
</dbReference>
<dbReference type="Pfam" id="PF02698">
    <property type="entry name" value="DUF218"/>
    <property type="match status" value="1"/>
</dbReference>
<evidence type="ECO:0000313" key="6">
    <source>
        <dbReference type="Proteomes" id="UP000636010"/>
    </source>
</evidence>
<reference evidence="6" key="3">
    <citation type="journal article" date="2019" name="Int. J. Syst. Evol. Microbiol.">
        <title>The Global Catalogue of Microorganisms (GCM) 10K type strain sequencing project: providing services to taxonomists for standard genome sequencing and annotation.</title>
        <authorList>
            <consortium name="The Broad Institute Genomics Platform"/>
            <consortium name="The Broad Institute Genome Sequencing Center for Infectious Disease"/>
            <person name="Wu L."/>
            <person name="Ma J."/>
        </authorList>
    </citation>
    <scope>NUCLEOTIDE SEQUENCE [LARGE SCALE GENOMIC DNA]</scope>
    <source>
        <strain evidence="6">CGMCC 1.10832</strain>
    </source>
</reference>
<dbReference type="InterPro" id="IPR003848">
    <property type="entry name" value="DUF218"/>
</dbReference>
<comment type="caution">
    <text evidence="4">The sequence shown here is derived from an EMBL/GenBank/DDBJ whole genome shotgun (WGS) entry which is preliminary data.</text>
</comment>
<evidence type="ECO:0000313" key="3">
    <source>
        <dbReference type="EMBL" id="GGC35213.1"/>
    </source>
</evidence>
<accession>A0A2T4DSC5</accession>
<sequence length="207" mass="23543">MLKFLVRLFLIIILAGIIFAVFSNVLIISKTRSKIYHDLSKVPKKEVALVLGTSKRTVKGEANTFFDNRIKAATELYKRGLVSKLLLSGDNRTKYYDEPSDMKKALVKNGIPEAAIEMDTAGFRTIESVSRCANVFNQKDVVIITQEFHAFRALYISEFYDMNAIAFSAEDVPVYSATRVNIREFFARPKAIFDLYLPGKHNQFINQ</sequence>
<reference evidence="3" key="4">
    <citation type="submission" date="2024-05" db="EMBL/GenBank/DDBJ databases">
        <authorList>
            <person name="Sun Q."/>
            <person name="Zhou Y."/>
        </authorList>
    </citation>
    <scope>NUCLEOTIDE SEQUENCE</scope>
    <source>
        <strain evidence="3">CGMCC 1.10832</strain>
    </source>
</reference>
<dbReference type="GO" id="GO:0005886">
    <property type="term" value="C:plasma membrane"/>
    <property type="evidence" value="ECO:0007669"/>
    <property type="project" value="TreeGrafter"/>
</dbReference>
<keyword evidence="1" id="KW-0812">Transmembrane</keyword>
<dbReference type="EMBL" id="PYVU01000039">
    <property type="protein sequence ID" value="PTB96702.1"/>
    <property type="molecule type" value="Genomic_DNA"/>
</dbReference>
<dbReference type="Proteomes" id="UP000240608">
    <property type="component" value="Unassembled WGS sequence"/>
</dbReference>
<keyword evidence="6" id="KW-1185">Reference proteome</keyword>
<reference evidence="3" key="1">
    <citation type="journal article" date="2014" name="Int. J. Syst. Evol. Microbiol.">
        <title>Complete genome of a new Firmicutes species belonging to the dominant human colonic microbiota ('Ruminococcus bicirculans') reveals two chromosomes and a selective capacity to utilize plant glucans.</title>
        <authorList>
            <consortium name="NISC Comparative Sequencing Program"/>
            <person name="Wegmann U."/>
            <person name="Louis P."/>
            <person name="Goesmann A."/>
            <person name="Henrissat B."/>
            <person name="Duncan S.H."/>
            <person name="Flint H.J."/>
        </authorList>
    </citation>
    <scope>NUCLEOTIDE SEQUENCE</scope>
    <source>
        <strain evidence="3">CGMCC 1.10832</strain>
    </source>
</reference>
<dbReference type="InterPro" id="IPR051599">
    <property type="entry name" value="Cell_Envelope_Assoc"/>
</dbReference>
<organism evidence="4 5">
    <name type="scientific">Marivirga lumbricoides</name>
    <dbReference type="NCBI Taxonomy" id="1046115"/>
    <lineage>
        <taxon>Bacteria</taxon>
        <taxon>Pseudomonadati</taxon>
        <taxon>Bacteroidota</taxon>
        <taxon>Cytophagia</taxon>
        <taxon>Cytophagales</taxon>
        <taxon>Marivirgaceae</taxon>
        <taxon>Marivirga</taxon>
    </lineage>
</organism>
<evidence type="ECO:0000313" key="4">
    <source>
        <dbReference type="EMBL" id="PTB96702.1"/>
    </source>
</evidence>
<evidence type="ECO:0000256" key="1">
    <source>
        <dbReference type="SAM" id="Phobius"/>
    </source>
</evidence>
<dbReference type="PANTHER" id="PTHR30336:SF6">
    <property type="entry name" value="INTEGRAL MEMBRANE PROTEIN"/>
    <property type="match status" value="1"/>
</dbReference>
<dbReference type="EMBL" id="BMEC01000006">
    <property type="protein sequence ID" value="GGC35213.1"/>
    <property type="molecule type" value="Genomic_DNA"/>
</dbReference>
<evidence type="ECO:0000313" key="5">
    <source>
        <dbReference type="Proteomes" id="UP000240608"/>
    </source>
</evidence>
<proteinExistence type="predicted"/>
<name>A0A2T4DSC5_9BACT</name>
<reference evidence="4 5" key="2">
    <citation type="submission" date="2018-03" db="EMBL/GenBank/DDBJ databases">
        <title>Cross-interface Injection: A General Nanoliter Liquid Handling Method Applied to Single Cells Genome Amplification Automated Nanoliter Liquid Handling Applied to Single Cell Multiple Displacement Amplification.</title>
        <authorList>
            <person name="Yun J."/>
            <person name="Xu P."/>
            <person name="Xu J."/>
            <person name="Dai X."/>
            <person name="Wang Y."/>
            <person name="Zheng X."/>
            <person name="Cao C."/>
            <person name="Yi Q."/>
            <person name="Zhu Y."/>
            <person name="Wang L."/>
            <person name="Dong Z."/>
            <person name="Huang Y."/>
            <person name="Huang L."/>
            <person name="Du W."/>
        </authorList>
    </citation>
    <scope>NUCLEOTIDE SEQUENCE [LARGE SCALE GENOMIC DNA]</scope>
    <source>
        <strain evidence="4 5">Z-D1-2</strain>
    </source>
</reference>
<keyword evidence="1" id="KW-0472">Membrane</keyword>
<protein>
    <submittedName>
        <fullName evidence="3">Protein SanA</fullName>
    </submittedName>
    <submittedName>
        <fullName evidence="4">SanA protein</fullName>
    </submittedName>
</protein>
<gene>
    <name evidence="4" type="ORF">C9994_06145</name>
    <name evidence="3" type="ORF">GCM10011506_20710</name>
</gene>
<evidence type="ECO:0000259" key="2">
    <source>
        <dbReference type="Pfam" id="PF02698"/>
    </source>
</evidence>
<keyword evidence="1" id="KW-1133">Transmembrane helix</keyword>